<dbReference type="InterPro" id="IPR044053">
    <property type="entry name" value="AsaB-like"/>
</dbReference>
<organism evidence="2 3">
    <name type="scientific">Chaetomium fimeti</name>
    <dbReference type="NCBI Taxonomy" id="1854472"/>
    <lineage>
        <taxon>Eukaryota</taxon>
        <taxon>Fungi</taxon>
        <taxon>Dikarya</taxon>
        <taxon>Ascomycota</taxon>
        <taxon>Pezizomycotina</taxon>
        <taxon>Sordariomycetes</taxon>
        <taxon>Sordariomycetidae</taxon>
        <taxon>Sordariales</taxon>
        <taxon>Chaetomiaceae</taxon>
        <taxon>Chaetomium</taxon>
    </lineage>
</organism>
<dbReference type="AlphaFoldDB" id="A0AAE0HS64"/>
<dbReference type="Proteomes" id="UP001278766">
    <property type="component" value="Unassembled WGS sequence"/>
</dbReference>
<sequence length="298" mass="33707">MATPDVVNPVDFTRHVAVAPPAGLDRKQGQHNVRTVMNYYKDPEDGSAPTPFYVDRPAAPQIESRPVISVPVEVTDISGSENKYTLDSHGFQLVHHESQEKGFVDEDQIKSNYYSEIEQLLKDTTGANRVLIFDHTIRREQPGIPDAPIRGPVRSVHIDQSYAASVDRVRYHLPDEADELLQKRFQIINVWRPIKTVLKDPLGVADAHTVAESDLIGAALIYPQRKGETYVVKPNPAHRWYFKYAQRPDEVTLIKCYDSVIAPGVARRVPHSAFVDSAEEDKEPRESIEVRTLVFYDN</sequence>
<reference evidence="2" key="1">
    <citation type="journal article" date="2023" name="Mol. Phylogenet. Evol.">
        <title>Genome-scale phylogeny and comparative genomics of the fungal order Sordariales.</title>
        <authorList>
            <person name="Hensen N."/>
            <person name="Bonometti L."/>
            <person name="Westerberg I."/>
            <person name="Brannstrom I.O."/>
            <person name="Guillou S."/>
            <person name="Cros-Aarteil S."/>
            <person name="Calhoun S."/>
            <person name="Haridas S."/>
            <person name="Kuo A."/>
            <person name="Mondo S."/>
            <person name="Pangilinan J."/>
            <person name="Riley R."/>
            <person name="LaButti K."/>
            <person name="Andreopoulos B."/>
            <person name="Lipzen A."/>
            <person name="Chen C."/>
            <person name="Yan M."/>
            <person name="Daum C."/>
            <person name="Ng V."/>
            <person name="Clum A."/>
            <person name="Steindorff A."/>
            <person name="Ohm R.A."/>
            <person name="Martin F."/>
            <person name="Silar P."/>
            <person name="Natvig D.O."/>
            <person name="Lalanne C."/>
            <person name="Gautier V."/>
            <person name="Ament-Velasquez S.L."/>
            <person name="Kruys A."/>
            <person name="Hutchinson M.I."/>
            <person name="Powell A.J."/>
            <person name="Barry K."/>
            <person name="Miller A.N."/>
            <person name="Grigoriev I.V."/>
            <person name="Debuchy R."/>
            <person name="Gladieux P."/>
            <person name="Hiltunen Thoren M."/>
            <person name="Johannesson H."/>
        </authorList>
    </citation>
    <scope>NUCLEOTIDE SEQUENCE</scope>
    <source>
        <strain evidence="2">CBS 168.71</strain>
    </source>
</reference>
<dbReference type="RefSeq" id="XP_062664968.1">
    <property type="nucleotide sequence ID" value="XM_062806358.1"/>
</dbReference>
<proteinExistence type="inferred from homology"/>
<comment type="caution">
    <text evidence="2">The sequence shown here is derived from an EMBL/GenBank/DDBJ whole genome shotgun (WGS) entry which is preliminary data.</text>
</comment>
<evidence type="ECO:0000256" key="1">
    <source>
        <dbReference type="ARBA" id="ARBA00023604"/>
    </source>
</evidence>
<accession>A0AAE0HS64</accession>
<protein>
    <submittedName>
        <fullName evidence="2">Uncharacterized protein</fullName>
    </submittedName>
</protein>
<name>A0AAE0HS64_9PEZI</name>
<reference evidence="2" key="2">
    <citation type="submission" date="2023-06" db="EMBL/GenBank/DDBJ databases">
        <authorList>
            <consortium name="Lawrence Berkeley National Laboratory"/>
            <person name="Haridas S."/>
            <person name="Hensen N."/>
            <person name="Bonometti L."/>
            <person name="Westerberg I."/>
            <person name="Brannstrom I.O."/>
            <person name="Guillou S."/>
            <person name="Cros-Aarteil S."/>
            <person name="Calhoun S."/>
            <person name="Kuo A."/>
            <person name="Mondo S."/>
            <person name="Pangilinan J."/>
            <person name="Riley R."/>
            <person name="Labutti K."/>
            <person name="Andreopoulos B."/>
            <person name="Lipzen A."/>
            <person name="Chen C."/>
            <person name="Yanf M."/>
            <person name="Daum C."/>
            <person name="Ng V."/>
            <person name="Clum A."/>
            <person name="Steindorff A."/>
            <person name="Ohm R."/>
            <person name="Martin F."/>
            <person name="Silar P."/>
            <person name="Natvig D."/>
            <person name="Lalanne C."/>
            <person name="Gautier V."/>
            <person name="Ament-Velasquez S.L."/>
            <person name="Kruys A."/>
            <person name="Hutchinson M.I."/>
            <person name="Powell A.J."/>
            <person name="Barry K."/>
            <person name="Miller A.N."/>
            <person name="Grigoriev I.V."/>
            <person name="Debuchy R."/>
            <person name="Gladieux P."/>
            <person name="Thoren M.H."/>
            <person name="Johannesson H."/>
        </authorList>
    </citation>
    <scope>NUCLEOTIDE SEQUENCE</scope>
    <source>
        <strain evidence="2">CBS 168.71</strain>
    </source>
</reference>
<dbReference type="EMBL" id="JAUEPN010000001">
    <property type="protein sequence ID" value="KAK3301454.1"/>
    <property type="molecule type" value="Genomic_DNA"/>
</dbReference>
<dbReference type="PANTHER" id="PTHR34598:SF3">
    <property type="entry name" value="OXIDOREDUCTASE AN1597"/>
    <property type="match status" value="1"/>
</dbReference>
<comment type="similarity">
    <text evidence="1">Belongs to the asaB hydroxylase/desaturase family.</text>
</comment>
<keyword evidence="3" id="KW-1185">Reference proteome</keyword>
<evidence type="ECO:0000313" key="3">
    <source>
        <dbReference type="Proteomes" id="UP001278766"/>
    </source>
</evidence>
<gene>
    <name evidence="2" type="ORF">B0H64DRAFT_438517</name>
</gene>
<dbReference type="GO" id="GO:0016491">
    <property type="term" value="F:oxidoreductase activity"/>
    <property type="evidence" value="ECO:0007669"/>
    <property type="project" value="InterPro"/>
</dbReference>
<dbReference type="PANTHER" id="PTHR34598">
    <property type="entry name" value="BLL6449 PROTEIN"/>
    <property type="match status" value="1"/>
</dbReference>
<evidence type="ECO:0000313" key="2">
    <source>
        <dbReference type="EMBL" id="KAK3301454.1"/>
    </source>
</evidence>
<dbReference type="GeneID" id="87843306"/>
<dbReference type="NCBIfam" id="NF041278">
    <property type="entry name" value="CmcJ_NvfI_EfuI"/>
    <property type="match status" value="1"/>
</dbReference>